<proteinExistence type="predicted"/>
<feature type="transmembrane region" description="Helical" evidence="1">
    <location>
        <begin position="94"/>
        <end position="112"/>
    </location>
</feature>
<name>A0AAD7NBH0_9AGAR</name>
<evidence type="ECO:0000256" key="1">
    <source>
        <dbReference type="SAM" id="Phobius"/>
    </source>
</evidence>
<feature type="transmembrane region" description="Helical" evidence="1">
    <location>
        <begin position="42"/>
        <end position="62"/>
    </location>
</feature>
<accession>A0AAD7NBH0</accession>
<dbReference type="SUPFAM" id="SSF50370">
    <property type="entry name" value="Ricin B-like lectins"/>
    <property type="match status" value="1"/>
</dbReference>
<feature type="transmembrane region" description="Helical" evidence="1">
    <location>
        <begin position="69"/>
        <end position="88"/>
    </location>
</feature>
<dbReference type="EMBL" id="JARKIB010000054">
    <property type="protein sequence ID" value="KAJ7753750.1"/>
    <property type="molecule type" value="Genomic_DNA"/>
</dbReference>
<feature type="transmembrane region" description="Helical" evidence="1">
    <location>
        <begin position="12"/>
        <end position="36"/>
    </location>
</feature>
<keyword evidence="1" id="KW-0812">Transmembrane</keyword>
<dbReference type="AlphaFoldDB" id="A0AAD7NBH0"/>
<organism evidence="2 3">
    <name type="scientific">Mycena metata</name>
    <dbReference type="NCBI Taxonomy" id="1033252"/>
    <lineage>
        <taxon>Eukaryota</taxon>
        <taxon>Fungi</taxon>
        <taxon>Dikarya</taxon>
        <taxon>Basidiomycota</taxon>
        <taxon>Agaricomycotina</taxon>
        <taxon>Agaricomycetes</taxon>
        <taxon>Agaricomycetidae</taxon>
        <taxon>Agaricales</taxon>
        <taxon>Marasmiineae</taxon>
        <taxon>Mycenaceae</taxon>
        <taxon>Mycena</taxon>
    </lineage>
</organism>
<dbReference type="InterPro" id="IPR035992">
    <property type="entry name" value="Ricin_B-like_lectins"/>
</dbReference>
<reference evidence="2" key="1">
    <citation type="submission" date="2023-03" db="EMBL/GenBank/DDBJ databases">
        <title>Massive genome expansion in bonnet fungi (Mycena s.s.) driven by repeated elements and novel gene families across ecological guilds.</title>
        <authorList>
            <consortium name="Lawrence Berkeley National Laboratory"/>
            <person name="Harder C.B."/>
            <person name="Miyauchi S."/>
            <person name="Viragh M."/>
            <person name="Kuo A."/>
            <person name="Thoen E."/>
            <person name="Andreopoulos B."/>
            <person name="Lu D."/>
            <person name="Skrede I."/>
            <person name="Drula E."/>
            <person name="Henrissat B."/>
            <person name="Morin E."/>
            <person name="Kohler A."/>
            <person name="Barry K."/>
            <person name="LaButti K."/>
            <person name="Morin E."/>
            <person name="Salamov A."/>
            <person name="Lipzen A."/>
            <person name="Mereny Z."/>
            <person name="Hegedus B."/>
            <person name="Baldrian P."/>
            <person name="Stursova M."/>
            <person name="Weitz H."/>
            <person name="Taylor A."/>
            <person name="Grigoriev I.V."/>
            <person name="Nagy L.G."/>
            <person name="Martin F."/>
            <person name="Kauserud H."/>
        </authorList>
    </citation>
    <scope>NUCLEOTIDE SEQUENCE</scope>
    <source>
        <strain evidence="2">CBHHK182m</strain>
    </source>
</reference>
<keyword evidence="1" id="KW-0472">Membrane</keyword>
<comment type="caution">
    <text evidence="2">The sequence shown here is derived from an EMBL/GenBank/DDBJ whole genome shotgun (WGS) entry which is preliminary data.</text>
</comment>
<gene>
    <name evidence="2" type="ORF">B0H16DRAFT_1722950</name>
</gene>
<evidence type="ECO:0000313" key="3">
    <source>
        <dbReference type="Proteomes" id="UP001215598"/>
    </source>
</evidence>
<keyword evidence="3" id="KW-1185">Reference proteome</keyword>
<evidence type="ECO:0000313" key="2">
    <source>
        <dbReference type="EMBL" id="KAJ7753750.1"/>
    </source>
</evidence>
<sequence>MSTKSAGQNSKYCLSLSVETAATYLIVRLVCVPGYLSIRCPLGAVGNLASPVVLSYMWVYVLTRKNPSAVANVIVTILHLLGILPALVPRSSPLFIMVNLTAVALAGTLFSITNFQGDVLDNSFAQPNDFNPVVANTKWSFIATATPNEFNIQHALTGSFLSYAGAPTSGSATYAQTVIDAANPMAFNLVLVSPSPETFNIIVVNSDLALTAWTAPVDRGSAITPITYEPFQGAAEQIWTLV</sequence>
<protein>
    <submittedName>
        <fullName evidence="2">Uncharacterized protein</fullName>
    </submittedName>
</protein>
<dbReference type="Gene3D" id="2.80.10.50">
    <property type="match status" value="1"/>
</dbReference>
<dbReference type="Proteomes" id="UP001215598">
    <property type="component" value="Unassembled WGS sequence"/>
</dbReference>
<keyword evidence="1" id="KW-1133">Transmembrane helix</keyword>